<reference evidence="8 9" key="1">
    <citation type="submission" date="2018-09" db="EMBL/GenBank/DDBJ databases">
        <title>Profundibacter amoris BAR1 gen. nov., sp. nov., a new member of the Roseobacter clade isolated at Lokis Castle Vent Field on the Arctic Mid-Oceanic Ridge.</title>
        <authorList>
            <person name="Le Moine Bauer S."/>
            <person name="Sjoeberg A.G."/>
            <person name="L'Haridon S."/>
            <person name="Stokke R."/>
            <person name="Roalkvam I."/>
            <person name="Steen I.H."/>
            <person name="Dahle H."/>
        </authorList>
    </citation>
    <scope>NUCLEOTIDE SEQUENCE [LARGE SCALE GENOMIC DNA]</scope>
    <source>
        <strain evidence="8 9">BAR1</strain>
    </source>
</reference>
<feature type="transmembrane region" description="Helical" evidence="7">
    <location>
        <begin position="168"/>
        <end position="187"/>
    </location>
</feature>
<dbReference type="GO" id="GO:0005886">
    <property type="term" value="C:plasma membrane"/>
    <property type="evidence" value="ECO:0007669"/>
    <property type="project" value="UniProtKB-SubCell"/>
</dbReference>
<evidence type="ECO:0000256" key="3">
    <source>
        <dbReference type="ARBA" id="ARBA00022475"/>
    </source>
</evidence>
<evidence type="ECO:0000313" key="9">
    <source>
        <dbReference type="Proteomes" id="UP000261704"/>
    </source>
</evidence>
<comment type="similarity">
    <text evidence="2">Belongs to the NrfD family.</text>
</comment>
<name>A0A347UEN2_9RHOB</name>
<feature type="transmembrane region" description="Helical" evidence="7">
    <location>
        <begin position="363"/>
        <end position="387"/>
    </location>
</feature>
<feature type="transmembrane region" description="Helical" evidence="7">
    <location>
        <begin position="128"/>
        <end position="148"/>
    </location>
</feature>
<keyword evidence="5 7" id="KW-1133">Transmembrane helix</keyword>
<dbReference type="InterPro" id="IPR005614">
    <property type="entry name" value="NrfD-like"/>
</dbReference>
<feature type="transmembrane region" description="Helical" evidence="7">
    <location>
        <begin position="90"/>
        <end position="108"/>
    </location>
</feature>
<proteinExistence type="inferred from homology"/>
<feature type="transmembrane region" description="Helical" evidence="7">
    <location>
        <begin position="56"/>
        <end position="78"/>
    </location>
</feature>
<feature type="transmembrane region" description="Helical" evidence="7">
    <location>
        <begin position="12"/>
        <end position="36"/>
    </location>
</feature>
<evidence type="ECO:0000256" key="4">
    <source>
        <dbReference type="ARBA" id="ARBA00022692"/>
    </source>
</evidence>
<dbReference type="PANTHER" id="PTHR34856">
    <property type="entry name" value="PROTEIN NRFD"/>
    <property type="match status" value="1"/>
</dbReference>
<comment type="subcellular location">
    <subcellularLocation>
        <location evidence="1">Cell membrane</location>
        <topology evidence="1">Multi-pass membrane protein</topology>
    </subcellularLocation>
</comment>
<dbReference type="RefSeq" id="WP_118941967.1">
    <property type="nucleotide sequence ID" value="NZ_CP032125.1"/>
</dbReference>
<gene>
    <name evidence="8" type="ORF">BAR1_04810</name>
</gene>
<evidence type="ECO:0000256" key="5">
    <source>
        <dbReference type="ARBA" id="ARBA00022989"/>
    </source>
</evidence>
<dbReference type="PANTHER" id="PTHR34856:SF2">
    <property type="entry name" value="PROTEIN NRFD"/>
    <property type="match status" value="1"/>
</dbReference>
<keyword evidence="6 7" id="KW-0472">Membrane</keyword>
<dbReference type="OrthoDB" id="9765987at2"/>
<feature type="transmembrane region" description="Helical" evidence="7">
    <location>
        <begin position="280"/>
        <end position="298"/>
    </location>
</feature>
<dbReference type="AlphaFoldDB" id="A0A347UEN2"/>
<feature type="transmembrane region" description="Helical" evidence="7">
    <location>
        <begin position="310"/>
        <end position="334"/>
    </location>
</feature>
<evidence type="ECO:0000256" key="7">
    <source>
        <dbReference type="SAM" id="Phobius"/>
    </source>
</evidence>
<keyword evidence="4 7" id="KW-0812">Transmembrane</keyword>
<evidence type="ECO:0000256" key="6">
    <source>
        <dbReference type="ARBA" id="ARBA00023136"/>
    </source>
</evidence>
<evidence type="ECO:0000313" key="8">
    <source>
        <dbReference type="EMBL" id="AXX97310.1"/>
    </source>
</evidence>
<feature type="transmembrane region" description="Helical" evidence="7">
    <location>
        <begin position="193"/>
        <end position="217"/>
    </location>
</feature>
<keyword evidence="3" id="KW-1003">Cell membrane</keyword>
<dbReference type="Pfam" id="PF03916">
    <property type="entry name" value="NrfD"/>
    <property type="match status" value="1"/>
</dbReference>
<dbReference type="KEGG" id="pamo:BAR1_04810"/>
<dbReference type="InterPro" id="IPR052049">
    <property type="entry name" value="Electron_transfer_protein"/>
</dbReference>
<dbReference type="EMBL" id="CP032125">
    <property type="protein sequence ID" value="AXX97310.1"/>
    <property type="molecule type" value="Genomic_DNA"/>
</dbReference>
<evidence type="ECO:0000256" key="2">
    <source>
        <dbReference type="ARBA" id="ARBA00008929"/>
    </source>
</evidence>
<sequence>MDRTVYREVKPTPAIWLMAVIAAAFVGAAGLAVLYIEHHGHIVTGMNNQIVWGLPHVFAIFLIVAASGALNVASIASVFGKIENKPMARYSGLLSIALLAGGLAVLVLDLGRPDRLIVAMTTYNFTSIFAWNVILYNGFFAVVGAYLFVQMARNISPKVVRSVGTAAFVWRLALTTGTGSIFGWLVARPGYDAAIMAPLFIIMSFSFGLAFFILVLGTTFPMTGRYIGPNLVKRLGRLLGVFAVAVLYFTAIRHLTNLYAAEHADFEYFILFSGSIYTKLFWIGQVLIGGVIPAAMLLRHAENTTKGQVILASVLIIIGGFAHLYGIIIGGQAFPLEIFPMYEVTSTFADGQINGYTPTIYEWALGMGGVALAVMIAGMGVVALRILPMNLSDRNIDPTEPDF</sequence>
<evidence type="ECO:0000256" key="1">
    <source>
        <dbReference type="ARBA" id="ARBA00004651"/>
    </source>
</evidence>
<protein>
    <submittedName>
        <fullName evidence="8">Molybdopterin oxidoreductase</fullName>
    </submittedName>
</protein>
<organism evidence="8 9">
    <name type="scientific">Profundibacter amoris</name>
    <dbReference type="NCBI Taxonomy" id="2171755"/>
    <lineage>
        <taxon>Bacteria</taxon>
        <taxon>Pseudomonadati</taxon>
        <taxon>Pseudomonadota</taxon>
        <taxon>Alphaproteobacteria</taxon>
        <taxon>Rhodobacterales</taxon>
        <taxon>Paracoccaceae</taxon>
        <taxon>Profundibacter</taxon>
    </lineage>
</organism>
<dbReference type="Proteomes" id="UP000261704">
    <property type="component" value="Chromosome"/>
</dbReference>
<dbReference type="Gene3D" id="1.20.1630.10">
    <property type="entry name" value="Formate dehydrogenase/DMSO reductase domain"/>
    <property type="match status" value="1"/>
</dbReference>
<keyword evidence="9" id="KW-1185">Reference proteome</keyword>
<accession>A0A347UEN2</accession>
<feature type="transmembrane region" description="Helical" evidence="7">
    <location>
        <begin position="238"/>
        <end position="260"/>
    </location>
</feature>